<dbReference type="Gene3D" id="3.20.20.30">
    <property type="entry name" value="Luciferase-like domain"/>
    <property type="match status" value="1"/>
</dbReference>
<keyword evidence="4" id="KW-1185">Reference proteome</keyword>
<dbReference type="AlphaFoldDB" id="A0A101V2Y2"/>
<dbReference type="SUPFAM" id="SSF51679">
    <property type="entry name" value="Bacterial luciferase-like"/>
    <property type="match status" value="1"/>
</dbReference>
<proteinExistence type="predicted"/>
<evidence type="ECO:0000256" key="1">
    <source>
        <dbReference type="ARBA" id="ARBA00023002"/>
    </source>
</evidence>
<keyword evidence="1" id="KW-0560">Oxidoreductase</keyword>
<dbReference type="OrthoDB" id="9775082at2"/>
<dbReference type="RefSeq" id="WP_067018356.1">
    <property type="nucleotide sequence ID" value="NZ_KQ949078.1"/>
</dbReference>
<dbReference type="Pfam" id="PF00296">
    <property type="entry name" value="Bac_luciferase"/>
    <property type="match status" value="1"/>
</dbReference>
<feature type="domain" description="Luciferase-like" evidence="2">
    <location>
        <begin position="11"/>
        <end position="234"/>
    </location>
</feature>
<organism evidence="3 4">
    <name type="scientific">Streptomyces dysideae</name>
    <dbReference type="NCBI Taxonomy" id="909626"/>
    <lineage>
        <taxon>Bacteria</taxon>
        <taxon>Bacillati</taxon>
        <taxon>Actinomycetota</taxon>
        <taxon>Actinomycetes</taxon>
        <taxon>Kitasatosporales</taxon>
        <taxon>Streptomycetaceae</taxon>
        <taxon>Streptomyces</taxon>
    </lineage>
</organism>
<dbReference type="STRING" id="909626.AQJ91_09300"/>
<dbReference type="InterPro" id="IPR050564">
    <property type="entry name" value="F420-G6PD/mer"/>
</dbReference>
<dbReference type="GO" id="GO:0016705">
    <property type="term" value="F:oxidoreductase activity, acting on paired donors, with incorporation or reduction of molecular oxygen"/>
    <property type="evidence" value="ECO:0007669"/>
    <property type="project" value="InterPro"/>
</dbReference>
<dbReference type="CDD" id="cd01097">
    <property type="entry name" value="Tetrahydromethanopterin_reductase"/>
    <property type="match status" value="1"/>
</dbReference>
<dbReference type="Proteomes" id="UP000053260">
    <property type="component" value="Unassembled WGS sequence"/>
</dbReference>
<dbReference type="InterPro" id="IPR011251">
    <property type="entry name" value="Luciferase-like_dom"/>
</dbReference>
<dbReference type="EMBL" id="LMXB01000024">
    <property type="protein sequence ID" value="KUO21509.1"/>
    <property type="molecule type" value="Genomic_DNA"/>
</dbReference>
<dbReference type="PANTHER" id="PTHR43244:SF1">
    <property type="entry name" value="5,10-METHYLENETETRAHYDROMETHANOPTERIN REDUCTASE"/>
    <property type="match status" value="1"/>
</dbReference>
<sequence length="301" mass="32401">MTDYGRQLSFGVSLDPTAGAWAQTRRLARTAEDSGLDHLAVQDHPYQPGHLDAWTLITHLSAVTDRISFLTDVADLQLRPPVMLAKAAASLSVLTDGRIQLGVGGGGIPDAIASMGGPARRGQDMVAFTEESLGLLRTALAGGVVQLHSPYHAVDGYRAGPLPPKPVELWLGAQKPRMLAVTGRSADGWIAPLNIYLPPREVPSRQRIIDEAATDAGRDPSTLRRVYNVIGVIGDHGHGSGPGLVGDGRRWVDTLTEWTVELGFDTFVFWPATDPEQQLALFADEVVPAVRERVDTLRSGR</sequence>
<accession>A0A101V2Y2</accession>
<protein>
    <recommendedName>
        <fullName evidence="2">Luciferase-like domain-containing protein</fullName>
    </recommendedName>
</protein>
<name>A0A101V2Y2_9ACTN</name>
<evidence type="ECO:0000313" key="3">
    <source>
        <dbReference type="EMBL" id="KUO21509.1"/>
    </source>
</evidence>
<reference evidence="3 4" key="1">
    <citation type="submission" date="2015-10" db="EMBL/GenBank/DDBJ databases">
        <title>Draft genome sequence of Streptomyces sp. RV15, isolated from a marine sponge.</title>
        <authorList>
            <person name="Ruckert C."/>
            <person name="Abdelmohsen U.R."/>
            <person name="Winkler A."/>
            <person name="Hentschel U."/>
            <person name="Kalinowski J."/>
            <person name="Kampfer P."/>
            <person name="Glaeser S."/>
        </authorList>
    </citation>
    <scope>NUCLEOTIDE SEQUENCE [LARGE SCALE GENOMIC DNA]</scope>
    <source>
        <strain evidence="3 4">RV15</strain>
    </source>
</reference>
<comment type="caution">
    <text evidence="3">The sequence shown here is derived from an EMBL/GenBank/DDBJ whole genome shotgun (WGS) entry which is preliminary data.</text>
</comment>
<dbReference type="InterPro" id="IPR036661">
    <property type="entry name" value="Luciferase-like_sf"/>
</dbReference>
<dbReference type="PANTHER" id="PTHR43244">
    <property type="match status" value="1"/>
</dbReference>
<evidence type="ECO:0000259" key="2">
    <source>
        <dbReference type="Pfam" id="PF00296"/>
    </source>
</evidence>
<evidence type="ECO:0000313" key="4">
    <source>
        <dbReference type="Proteomes" id="UP000053260"/>
    </source>
</evidence>
<gene>
    <name evidence="3" type="ORF">AQJ91_09300</name>
</gene>